<evidence type="ECO:0000313" key="2">
    <source>
        <dbReference type="EMBL" id="CAH7112644.1"/>
    </source>
</evidence>
<keyword evidence="3" id="KW-1185">Reference proteome</keyword>
<feature type="compositionally biased region" description="Polar residues" evidence="1">
    <location>
        <begin position="11"/>
        <end position="29"/>
    </location>
</feature>
<comment type="caution">
    <text evidence="2">The sequence shown here is derived from an EMBL/GenBank/DDBJ whole genome shotgun (WGS) entry which is preliminary data.</text>
</comment>
<proteinExistence type="predicted"/>
<evidence type="ECO:0000256" key="1">
    <source>
        <dbReference type="SAM" id="MobiDB-lite"/>
    </source>
</evidence>
<dbReference type="Proteomes" id="UP001152836">
    <property type="component" value="Unassembled WGS sequence"/>
</dbReference>
<evidence type="ECO:0000313" key="3">
    <source>
        <dbReference type="Proteomes" id="UP001152836"/>
    </source>
</evidence>
<accession>A0AAV0A4C9</accession>
<name>A0AAV0A4C9_PHORO</name>
<protein>
    <submittedName>
        <fullName evidence="2">AABR07058124.4 protein</fullName>
    </submittedName>
</protein>
<sequence length="103" mass="11248">MGFSGHRAAKTTRSGSSRPKPNSPVLNATNTLANSGYRLQTNSTTSLLPIPKYLLLGMLALSRVPGSQLFPWLRVNHHQGPARERIQLRCRSVSLFLACCCGL</sequence>
<dbReference type="AlphaFoldDB" id="A0AAV0A4C9"/>
<reference evidence="2" key="1">
    <citation type="submission" date="2022-06" db="EMBL/GenBank/DDBJ databases">
        <authorList>
            <person name="Andreotti S."/>
            <person name="Wyler E."/>
        </authorList>
    </citation>
    <scope>NUCLEOTIDE SEQUENCE</scope>
</reference>
<organism evidence="2 3">
    <name type="scientific">Phodopus roborovskii</name>
    <name type="common">Roborovski's desert hamster</name>
    <name type="synonym">Cricetulus roborovskii</name>
    <dbReference type="NCBI Taxonomy" id="109678"/>
    <lineage>
        <taxon>Eukaryota</taxon>
        <taxon>Metazoa</taxon>
        <taxon>Chordata</taxon>
        <taxon>Craniata</taxon>
        <taxon>Vertebrata</taxon>
        <taxon>Euteleostomi</taxon>
        <taxon>Mammalia</taxon>
        <taxon>Eutheria</taxon>
        <taxon>Euarchontoglires</taxon>
        <taxon>Glires</taxon>
        <taxon>Rodentia</taxon>
        <taxon>Myomorpha</taxon>
        <taxon>Muroidea</taxon>
        <taxon>Cricetidae</taxon>
        <taxon>Cricetinae</taxon>
        <taxon>Phodopus</taxon>
    </lineage>
</organism>
<dbReference type="EMBL" id="CALSGD010001551">
    <property type="protein sequence ID" value="CAH7112644.1"/>
    <property type="molecule type" value="Genomic_DNA"/>
</dbReference>
<feature type="region of interest" description="Disordered" evidence="1">
    <location>
        <begin position="1"/>
        <end position="29"/>
    </location>
</feature>
<gene>
    <name evidence="2" type="primary">AABR07058124.4</name>
    <name evidence="2" type="ORF">PHOROB_LOCUS14321</name>
</gene>